<dbReference type="InterPro" id="IPR003594">
    <property type="entry name" value="HATPase_dom"/>
</dbReference>
<evidence type="ECO:0000259" key="12">
    <source>
        <dbReference type="PROSITE" id="PS50109"/>
    </source>
</evidence>
<evidence type="ECO:0000259" key="13">
    <source>
        <dbReference type="PROSITE" id="PS50110"/>
    </source>
</evidence>
<organism evidence="14 15">
    <name type="scientific">Aliikangiella coralliicola</name>
    <dbReference type="NCBI Taxonomy" id="2592383"/>
    <lineage>
        <taxon>Bacteria</taxon>
        <taxon>Pseudomonadati</taxon>
        <taxon>Pseudomonadota</taxon>
        <taxon>Gammaproteobacteria</taxon>
        <taxon>Oceanospirillales</taxon>
        <taxon>Pleioneaceae</taxon>
        <taxon>Aliikangiella</taxon>
    </lineage>
</organism>
<dbReference type="InterPro" id="IPR036097">
    <property type="entry name" value="HisK_dim/P_sf"/>
</dbReference>
<evidence type="ECO:0000259" key="11">
    <source>
        <dbReference type="PROSITE" id="PS01124"/>
    </source>
</evidence>
<dbReference type="PANTHER" id="PTHR43547:SF2">
    <property type="entry name" value="HYBRID SIGNAL TRANSDUCTION HISTIDINE KINASE C"/>
    <property type="match status" value="1"/>
</dbReference>
<dbReference type="GO" id="GO:0000155">
    <property type="term" value="F:phosphorelay sensor kinase activity"/>
    <property type="evidence" value="ECO:0007669"/>
    <property type="project" value="InterPro"/>
</dbReference>
<dbReference type="Pfam" id="PF07495">
    <property type="entry name" value="Y_Y_Y"/>
    <property type="match status" value="1"/>
</dbReference>
<dbReference type="OrthoDB" id="6188766at2"/>
<evidence type="ECO:0000256" key="10">
    <source>
        <dbReference type="SAM" id="SignalP"/>
    </source>
</evidence>
<dbReference type="SMART" id="SM00448">
    <property type="entry name" value="REC"/>
    <property type="match status" value="1"/>
</dbReference>
<dbReference type="Proteomes" id="UP000315439">
    <property type="component" value="Unassembled WGS sequence"/>
</dbReference>
<dbReference type="InterPro" id="IPR011006">
    <property type="entry name" value="CheY-like_superfamily"/>
</dbReference>
<dbReference type="PRINTS" id="PR00344">
    <property type="entry name" value="BCTRLSENSOR"/>
</dbReference>
<dbReference type="PANTHER" id="PTHR43547">
    <property type="entry name" value="TWO-COMPONENT HISTIDINE KINASE"/>
    <property type="match status" value="1"/>
</dbReference>
<dbReference type="InterPro" id="IPR001789">
    <property type="entry name" value="Sig_transdc_resp-reg_receiver"/>
</dbReference>
<gene>
    <name evidence="14" type="ORF">FLL46_02265</name>
</gene>
<dbReference type="SUPFAM" id="SSF55874">
    <property type="entry name" value="ATPase domain of HSP90 chaperone/DNA topoisomerase II/histidine kinase"/>
    <property type="match status" value="1"/>
</dbReference>
<dbReference type="SUPFAM" id="SSF52172">
    <property type="entry name" value="CheY-like"/>
    <property type="match status" value="1"/>
</dbReference>
<dbReference type="SMART" id="SM00342">
    <property type="entry name" value="HTH_ARAC"/>
    <property type="match status" value="1"/>
</dbReference>
<dbReference type="Gene3D" id="2.130.10.10">
    <property type="entry name" value="YVTN repeat-like/Quinoprotein amine dehydrogenase"/>
    <property type="match status" value="2"/>
</dbReference>
<dbReference type="InterPro" id="IPR009057">
    <property type="entry name" value="Homeodomain-like_sf"/>
</dbReference>
<dbReference type="Pfam" id="PF00512">
    <property type="entry name" value="HisKA"/>
    <property type="match status" value="1"/>
</dbReference>
<dbReference type="Gene3D" id="3.40.50.2300">
    <property type="match status" value="1"/>
</dbReference>
<reference evidence="14 15" key="1">
    <citation type="submission" date="2019-07" db="EMBL/GenBank/DDBJ databases">
        <title>Draft genome for Aliikangiella sp. M105.</title>
        <authorList>
            <person name="Wang G."/>
        </authorList>
    </citation>
    <scope>NUCLEOTIDE SEQUENCE [LARGE SCALE GENOMIC DNA]</scope>
    <source>
        <strain evidence="14 15">M105</strain>
    </source>
</reference>
<comment type="caution">
    <text evidence="14">The sequence shown here is derived from an EMBL/GenBank/DDBJ whole genome shotgun (WGS) entry which is preliminary data.</text>
</comment>
<dbReference type="CDD" id="cd00075">
    <property type="entry name" value="HATPase"/>
    <property type="match status" value="1"/>
</dbReference>
<keyword evidence="15" id="KW-1185">Reference proteome</keyword>
<evidence type="ECO:0000256" key="7">
    <source>
        <dbReference type="ARBA" id="ARBA00023125"/>
    </source>
</evidence>
<proteinExistence type="predicted"/>
<comment type="catalytic activity">
    <reaction evidence="1">
        <text>ATP + protein L-histidine = ADP + protein N-phospho-L-histidine.</text>
        <dbReference type="EC" id="2.7.13.3"/>
    </reaction>
</comment>
<evidence type="ECO:0000256" key="4">
    <source>
        <dbReference type="ARBA" id="ARBA00022679"/>
    </source>
</evidence>
<keyword evidence="4" id="KW-0808">Transferase</keyword>
<name>A0A545UJS5_9GAMM</name>
<dbReference type="SMART" id="SM00387">
    <property type="entry name" value="HATPase_c"/>
    <property type="match status" value="1"/>
</dbReference>
<evidence type="ECO:0000256" key="8">
    <source>
        <dbReference type="ARBA" id="ARBA00023163"/>
    </source>
</evidence>
<dbReference type="PROSITE" id="PS00041">
    <property type="entry name" value="HTH_ARAC_FAMILY_1"/>
    <property type="match status" value="1"/>
</dbReference>
<dbReference type="PROSITE" id="PS01124">
    <property type="entry name" value="HTH_ARAC_FAMILY_2"/>
    <property type="match status" value="1"/>
</dbReference>
<feature type="modified residue" description="4-aspartylphosphate" evidence="9">
    <location>
        <position position="1172"/>
    </location>
</feature>
<dbReference type="PROSITE" id="PS50110">
    <property type="entry name" value="RESPONSE_REGULATORY"/>
    <property type="match status" value="1"/>
</dbReference>
<dbReference type="GO" id="GO:0005886">
    <property type="term" value="C:plasma membrane"/>
    <property type="evidence" value="ECO:0007669"/>
    <property type="project" value="UniProtKB-ARBA"/>
</dbReference>
<dbReference type="InterPro" id="IPR011123">
    <property type="entry name" value="Y_Y_Y"/>
</dbReference>
<feature type="domain" description="HTH araC/xylS-type" evidence="11">
    <location>
        <begin position="1287"/>
        <end position="1385"/>
    </location>
</feature>
<feature type="domain" description="Histidine kinase" evidence="12">
    <location>
        <begin position="864"/>
        <end position="1079"/>
    </location>
</feature>
<keyword evidence="7" id="KW-0238">DNA-binding</keyword>
<keyword evidence="5" id="KW-0418">Kinase</keyword>
<dbReference type="GO" id="GO:0043565">
    <property type="term" value="F:sequence-specific DNA binding"/>
    <property type="evidence" value="ECO:0007669"/>
    <property type="project" value="InterPro"/>
</dbReference>
<evidence type="ECO:0000256" key="3">
    <source>
        <dbReference type="ARBA" id="ARBA00022553"/>
    </source>
</evidence>
<dbReference type="InterPro" id="IPR036890">
    <property type="entry name" value="HATPase_C_sf"/>
</dbReference>
<evidence type="ECO:0000256" key="5">
    <source>
        <dbReference type="ARBA" id="ARBA00022777"/>
    </source>
</evidence>
<dbReference type="Gene3D" id="1.10.10.60">
    <property type="entry name" value="Homeodomain-like"/>
    <property type="match status" value="1"/>
</dbReference>
<dbReference type="InterPro" id="IPR018062">
    <property type="entry name" value="HTH_AraC-typ_CS"/>
</dbReference>
<feature type="signal peptide" evidence="10">
    <location>
        <begin position="1"/>
        <end position="19"/>
    </location>
</feature>
<dbReference type="SUPFAM" id="SSF63829">
    <property type="entry name" value="Calcium-dependent phosphotriesterase"/>
    <property type="match status" value="4"/>
</dbReference>
<dbReference type="GO" id="GO:0003700">
    <property type="term" value="F:DNA-binding transcription factor activity"/>
    <property type="evidence" value="ECO:0007669"/>
    <property type="project" value="InterPro"/>
</dbReference>
<dbReference type="Pfam" id="PF12833">
    <property type="entry name" value="HTH_18"/>
    <property type="match status" value="1"/>
</dbReference>
<dbReference type="Gene3D" id="3.30.565.10">
    <property type="entry name" value="Histidine kinase-like ATPase, C-terminal domain"/>
    <property type="match status" value="1"/>
</dbReference>
<dbReference type="InterPro" id="IPR011110">
    <property type="entry name" value="Reg_prop"/>
</dbReference>
<dbReference type="SUPFAM" id="SSF46689">
    <property type="entry name" value="Homeodomain-like"/>
    <property type="match status" value="1"/>
</dbReference>
<dbReference type="EC" id="2.7.13.3" evidence="2"/>
<dbReference type="InterPro" id="IPR018060">
    <property type="entry name" value="HTH_AraC"/>
</dbReference>
<dbReference type="RefSeq" id="WP_142891789.1">
    <property type="nucleotide sequence ID" value="NZ_ML660160.1"/>
</dbReference>
<dbReference type="EMBL" id="VIKS01000001">
    <property type="protein sequence ID" value="TQV89725.1"/>
    <property type="molecule type" value="Genomic_DNA"/>
</dbReference>
<evidence type="ECO:0000313" key="15">
    <source>
        <dbReference type="Proteomes" id="UP000315439"/>
    </source>
</evidence>
<dbReference type="Pfam" id="PF02518">
    <property type="entry name" value="HATPase_c"/>
    <property type="match status" value="1"/>
</dbReference>
<keyword evidence="3 9" id="KW-0597">Phosphoprotein</keyword>
<keyword evidence="8" id="KW-0804">Transcription</keyword>
<evidence type="ECO:0000256" key="9">
    <source>
        <dbReference type="PROSITE-ProRule" id="PRU00169"/>
    </source>
</evidence>
<dbReference type="SUPFAM" id="SSF47384">
    <property type="entry name" value="Homodimeric domain of signal transducing histidine kinase"/>
    <property type="match status" value="1"/>
</dbReference>
<feature type="chain" id="PRO_5021911911" description="histidine kinase" evidence="10">
    <location>
        <begin position="20"/>
        <end position="1391"/>
    </location>
</feature>
<dbReference type="Gene3D" id="1.10.287.130">
    <property type="match status" value="1"/>
</dbReference>
<dbReference type="Gene3D" id="2.60.40.10">
    <property type="entry name" value="Immunoglobulins"/>
    <property type="match status" value="1"/>
</dbReference>
<dbReference type="SMART" id="SM00388">
    <property type="entry name" value="HisKA"/>
    <property type="match status" value="1"/>
</dbReference>
<dbReference type="InterPro" id="IPR005467">
    <property type="entry name" value="His_kinase_dom"/>
</dbReference>
<dbReference type="Pfam" id="PF00072">
    <property type="entry name" value="Response_reg"/>
    <property type="match status" value="1"/>
</dbReference>
<dbReference type="Pfam" id="PF07494">
    <property type="entry name" value="Reg_prop"/>
    <property type="match status" value="3"/>
</dbReference>
<accession>A0A545UJS5</accession>
<dbReference type="CDD" id="cd00082">
    <property type="entry name" value="HisKA"/>
    <property type="match status" value="1"/>
</dbReference>
<evidence type="ECO:0000256" key="1">
    <source>
        <dbReference type="ARBA" id="ARBA00000085"/>
    </source>
</evidence>
<feature type="domain" description="Response regulatory" evidence="13">
    <location>
        <begin position="1124"/>
        <end position="1239"/>
    </location>
</feature>
<dbReference type="PROSITE" id="PS50109">
    <property type="entry name" value="HIS_KIN"/>
    <property type="match status" value="1"/>
</dbReference>
<protein>
    <recommendedName>
        <fullName evidence="2">histidine kinase</fullName>
        <ecNumber evidence="2">2.7.13.3</ecNumber>
    </recommendedName>
</protein>
<dbReference type="InterPro" id="IPR015943">
    <property type="entry name" value="WD40/YVTN_repeat-like_dom_sf"/>
</dbReference>
<dbReference type="InterPro" id="IPR004358">
    <property type="entry name" value="Sig_transdc_His_kin-like_C"/>
</dbReference>
<dbReference type="InterPro" id="IPR003661">
    <property type="entry name" value="HisK_dim/P_dom"/>
</dbReference>
<dbReference type="CDD" id="cd17574">
    <property type="entry name" value="REC_OmpR"/>
    <property type="match status" value="1"/>
</dbReference>
<evidence type="ECO:0000256" key="6">
    <source>
        <dbReference type="ARBA" id="ARBA00023015"/>
    </source>
</evidence>
<evidence type="ECO:0000256" key="2">
    <source>
        <dbReference type="ARBA" id="ARBA00012438"/>
    </source>
</evidence>
<keyword evidence="6" id="KW-0805">Transcription regulation</keyword>
<dbReference type="FunFam" id="3.30.565.10:FF:000006">
    <property type="entry name" value="Sensor histidine kinase WalK"/>
    <property type="match status" value="1"/>
</dbReference>
<evidence type="ECO:0000313" key="14">
    <source>
        <dbReference type="EMBL" id="TQV89725.1"/>
    </source>
</evidence>
<sequence>MNRFCFAFLISLFHLSLFAYELDSLKNDFRFQKLPHSDSLSHIVIRDIIQDKKGFIWIATSDGLNRYDGNSNKTYRPSQQRTNSISHFYISNLIVDNRGALWVGTEKGLNQYNAELDNFEIAQDKLNREVSLDKVAVSKIYEDSSHRLWIGTRKNGVFLISRDRKSITPIHINNLTEYKFYAQDIIEFDSKILVASRHGLYQFDENKVELNKIKASLPKLGKKRAIRETTLFKLSDKRLLVGTKKGLYSFDSASNTYKEIYSDVLNGQYITKLLLTTDNQLFVGTRYSGLIKFELATSKNKRFTNSPSEPYSIIDNQILAIFQSNDNLLWLGTNLGVNIVNLSGEYFGHILANDESSACLSGNTIYAMLMDSDEFIWVASWGHGLHKIDLQKNQCEIFRTIPGYENKNILANVVSLHEDNRKNLWISTFDNGLIKYSKGANKFNLYNSNSSVSQALPSDTVNAVSSDANGNIWIATSGAGLAKIDSSNNTTSSYSPEFEGENSSTLTTVNNIYADKQGIVWLATQYNGLVKFDIANETFTRYLRSDTNKSGLPPTLLSVDEDPTGMLWIGTRGYGAVKFDPRTESSKDYSVENGLFSNVVMGVKTDSLGNQWIYTDNGLSRLSSSDQSLYTYFQEDGMQSNSTTGAGFYNPKDDSLWVAGVNGFNIISLSKLSDRRLYNPALITNLELFYKPVPIGNIDPDSPLKTSIISTEQLEFNYDQNVFSLRYSALEFENPDRVKYAFMLEGYDEWNYVDSTQQRAVYTNVDPGEYVFKVKASNNGNWGRAATSLNIIVNPPWWKTNFAYFSYLFLIVLSIYLFVSFRTKALVKRSKELEKSVVKRTKELAEEKTKVELLLSRKNEEFANVSHEFRTPLTLILGPLSQVLQSKLNNEQKRRLNVVQRNGYRLLRMVEQLLNLETFRIKSIAQKSPQAIGNSLHLLAEAFKDLATEKQILFNVPEPIDINFEFIPDAFEKIVVNLLSNAIKYSKPGGKIDVNCERTNNNEFKLTITDTGIGIPESKVDTVFERYARVLDDSSEQITGSGIGLALVKELVKAHLGSIVLESELGKGTTIVVTLPIINEVKIDQVNIAASDEIVAMEIMGLTQQPNIEKTTQDLEEITEQKNSVLLIEDNVDMRNYIKENINSRFKVFIAANGEEGVKVATEEIPDLIISDIMMPKMDGYEVTKQLRCQESTNHIPIVLLTARSDRESRLKGWQEKADEYLTKPFDVEELLIRLDNLLEIREILKKRFSETAFDSVDQQKGIVKSVVEDESDVQDNVSHMQQLFIEKLNGVLDTLYQEQSVSITEIADKMAMSDRQLQRKLKSILDLQPVAYLRRFRLEKSKALIAKGKSVQYTSVEVGFSSQSYFGVCFKAQFGLSPKAYYLLKSKEKS</sequence>
<keyword evidence="10" id="KW-0732">Signal</keyword>
<dbReference type="InterPro" id="IPR013783">
    <property type="entry name" value="Ig-like_fold"/>
</dbReference>